<dbReference type="RefSeq" id="WP_182850166.1">
    <property type="nucleotide sequence ID" value="NZ_AP022213.1"/>
</dbReference>
<protein>
    <submittedName>
        <fullName evidence="1">Uncharacterized protein</fullName>
    </submittedName>
</protein>
<dbReference type="EMBL" id="AP022213">
    <property type="protein sequence ID" value="BBT17014.1"/>
    <property type="molecule type" value="Genomic_DNA"/>
</dbReference>
<proteinExistence type="predicted"/>
<dbReference type="Proteomes" id="UP000515591">
    <property type="component" value="Chromosome"/>
</dbReference>
<organism evidence="1 2">
    <name type="scientific">Metapseudomonas otitidis</name>
    <dbReference type="NCBI Taxonomy" id="319939"/>
    <lineage>
        <taxon>Bacteria</taxon>
        <taxon>Pseudomonadati</taxon>
        <taxon>Pseudomonadota</taxon>
        <taxon>Gammaproteobacteria</taxon>
        <taxon>Pseudomonadales</taxon>
        <taxon>Pseudomonadaceae</taxon>
        <taxon>Metapseudomonas</taxon>
    </lineage>
</organism>
<name>A0A6S5RVJ6_9GAMM</name>
<reference evidence="1 2" key="1">
    <citation type="submission" date="2019-12" db="EMBL/GenBank/DDBJ databases">
        <title>complete genome sequences of Pseudomonas otitidis str. WP8-S17-CRE-03 isolated from wastewater treatment plant effluent.</title>
        <authorList>
            <person name="Sekizuka T."/>
            <person name="Itokawa K."/>
            <person name="Yatsu K."/>
            <person name="Inamine Y."/>
            <person name="Kuroda M."/>
        </authorList>
    </citation>
    <scope>NUCLEOTIDE SEQUENCE [LARGE SCALE GENOMIC DNA]</scope>
    <source>
        <strain evidence="1 2">WP8-S17-CRE-03</strain>
    </source>
</reference>
<dbReference type="AlphaFoldDB" id="A0A6S5RVJ6"/>
<gene>
    <name evidence="1" type="ORF">WP8S17C03_30630</name>
</gene>
<sequence length="65" mass="7125">MQEIVSDSSVARLIQAINDPGTQALALAKAKQWCESLKLTTAQRIQLDMAIRSVEPPRPPNLIVV</sequence>
<evidence type="ECO:0000313" key="1">
    <source>
        <dbReference type="EMBL" id="BBT17014.1"/>
    </source>
</evidence>
<accession>A0A6S5RVJ6</accession>
<evidence type="ECO:0000313" key="2">
    <source>
        <dbReference type="Proteomes" id="UP000515591"/>
    </source>
</evidence>